<dbReference type="InterPro" id="IPR016827">
    <property type="entry name" value="Ada2/TADA2"/>
</dbReference>
<dbReference type="PROSITE" id="PS51293">
    <property type="entry name" value="SANT"/>
    <property type="match status" value="1"/>
</dbReference>
<dbReference type="InterPro" id="IPR017930">
    <property type="entry name" value="Myb_dom"/>
</dbReference>
<dbReference type="GO" id="GO:0008270">
    <property type="term" value="F:zinc ion binding"/>
    <property type="evidence" value="ECO:0007669"/>
    <property type="project" value="UniProtKB-KW"/>
</dbReference>
<evidence type="ECO:0000256" key="7">
    <source>
        <dbReference type="PIRNR" id="PIRNR025024"/>
    </source>
</evidence>
<comment type="subcellular location">
    <subcellularLocation>
        <location evidence="7">Nucleus</location>
    </subcellularLocation>
</comment>
<dbReference type="GO" id="GO:0070461">
    <property type="term" value="C:SAGA-type complex"/>
    <property type="evidence" value="ECO:0007669"/>
    <property type="project" value="TreeGrafter"/>
</dbReference>
<dbReference type="PIRSF" id="PIRSF025024">
    <property type="entry name" value="Transcriptional_adaptor_2"/>
    <property type="match status" value="1"/>
</dbReference>
<evidence type="ECO:0000256" key="4">
    <source>
        <dbReference type="ARBA" id="ARBA00023015"/>
    </source>
</evidence>
<feature type="domain" description="Myb-like" evidence="9">
    <location>
        <begin position="66"/>
        <end position="112"/>
    </location>
</feature>
<evidence type="ECO:0000259" key="9">
    <source>
        <dbReference type="PROSITE" id="PS50090"/>
    </source>
</evidence>
<keyword evidence="4 7" id="KW-0805">Transcription regulation</keyword>
<dbReference type="InterPro" id="IPR041983">
    <property type="entry name" value="ADA2-like_ZZ"/>
</dbReference>
<dbReference type="AlphaFoldDB" id="A0A4P9YUK3"/>
<keyword evidence="1" id="KW-0479">Metal-binding</keyword>
<organism evidence="13 14">
    <name type="scientific">Syncephalis pseudoplumigaleata</name>
    <dbReference type="NCBI Taxonomy" id="1712513"/>
    <lineage>
        <taxon>Eukaryota</taxon>
        <taxon>Fungi</taxon>
        <taxon>Fungi incertae sedis</taxon>
        <taxon>Zoopagomycota</taxon>
        <taxon>Zoopagomycotina</taxon>
        <taxon>Zoopagomycetes</taxon>
        <taxon>Zoopagales</taxon>
        <taxon>Piptocephalidaceae</taxon>
        <taxon>Syncephalis</taxon>
    </lineage>
</organism>
<dbReference type="GO" id="GO:0006338">
    <property type="term" value="P:chromatin remodeling"/>
    <property type="evidence" value="ECO:0007669"/>
    <property type="project" value="TreeGrafter"/>
</dbReference>
<evidence type="ECO:0000256" key="1">
    <source>
        <dbReference type="ARBA" id="ARBA00022723"/>
    </source>
</evidence>
<dbReference type="InterPro" id="IPR009057">
    <property type="entry name" value="Homeodomain-like_sf"/>
</dbReference>
<keyword evidence="14" id="KW-1185">Reference proteome</keyword>
<name>A0A4P9YUK3_9FUNG</name>
<evidence type="ECO:0000259" key="11">
    <source>
        <dbReference type="PROSITE" id="PS51293"/>
    </source>
</evidence>
<feature type="domain" description="SANT" evidence="11">
    <location>
        <begin position="64"/>
        <end position="116"/>
    </location>
</feature>
<dbReference type="Gene3D" id="1.10.10.60">
    <property type="entry name" value="Homeodomain-like"/>
    <property type="match status" value="1"/>
</dbReference>
<dbReference type="PROSITE" id="PS50090">
    <property type="entry name" value="MYB_LIKE"/>
    <property type="match status" value="1"/>
</dbReference>
<dbReference type="Pfam" id="PF00249">
    <property type="entry name" value="Myb_DNA-binding"/>
    <property type="match status" value="1"/>
</dbReference>
<dbReference type="CDD" id="cd02335">
    <property type="entry name" value="ZZ_ADA2"/>
    <property type="match status" value="1"/>
</dbReference>
<accession>A0A4P9YUK3</accession>
<keyword evidence="5 7" id="KW-0804">Transcription</keyword>
<evidence type="ECO:0000259" key="10">
    <source>
        <dbReference type="PROSITE" id="PS50135"/>
    </source>
</evidence>
<evidence type="ECO:0000256" key="6">
    <source>
        <dbReference type="ARBA" id="ARBA00023242"/>
    </source>
</evidence>
<evidence type="ECO:0000256" key="3">
    <source>
        <dbReference type="ARBA" id="ARBA00022833"/>
    </source>
</evidence>
<dbReference type="GO" id="GO:0003713">
    <property type="term" value="F:transcription coactivator activity"/>
    <property type="evidence" value="ECO:0007669"/>
    <property type="project" value="InterPro"/>
</dbReference>
<dbReference type="EMBL" id="KZ990744">
    <property type="protein sequence ID" value="RKP23713.1"/>
    <property type="molecule type" value="Genomic_DNA"/>
</dbReference>
<dbReference type="GO" id="GO:0005634">
    <property type="term" value="C:nucleus"/>
    <property type="evidence" value="ECO:0007669"/>
    <property type="project" value="UniProtKB-SubCell"/>
</dbReference>
<dbReference type="GO" id="GO:0006357">
    <property type="term" value="P:regulation of transcription by RNA polymerase II"/>
    <property type="evidence" value="ECO:0007669"/>
    <property type="project" value="InterPro"/>
</dbReference>
<evidence type="ECO:0000256" key="2">
    <source>
        <dbReference type="ARBA" id="ARBA00022771"/>
    </source>
</evidence>
<dbReference type="SUPFAM" id="SSF46689">
    <property type="entry name" value="Homeodomain-like"/>
    <property type="match status" value="1"/>
</dbReference>
<dbReference type="PROSITE" id="PS50135">
    <property type="entry name" value="ZF_ZZ_2"/>
    <property type="match status" value="1"/>
</dbReference>
<dbReference type="InterPro" id="IPR017884">
    <property type="entry name" value="SANT_dom"/>
</dbReference>
<dbReference type="CDD" id="cd00167">
    <property type="entry name" value="SANT"/>
    <property type="match status" value="1"/>
</dbReference>
<proteinExistence type="predicted"/>
<evidence type="ECO:0000313" key="14">
    <source>
        <dbReference type="Proteomes" id="UP000278143"/>
    </source>
</evidence>
<reference evidence="14" key="1">
    <citation type="journal article" date="2018" name="Nat. Microbiol.">
        <title>Leveraging single-cell genomics to expand the fungal tree of life.</title>
        <authorList>
            <person name="Ahrendt S.R."/>
            <person name="Quandt C.A."/>
            <person name="Ciobanu D."/>
            <person name="Clum A."/>
            <person name="Salamov A."/>
            <person name="Andreopoulos B."/>
            <person name="Cheng J.F."/>
            <person name="Woyke T."/>
            <person name="Pelin A."/>
            <person name="Henrissat B."/>
            <person name="Reynolds N.K."/>
            <person name="Benny G.L."/>
            <person name="Smith M.E."/>
            <person name="James T.Y."/>
            <person name="Grigoriev I.V."/>
        </authorList>
    </citation>
    <scope>NUCLEOTIDE SEQUENCE [LARGE SCALE GENOMIC DNA]</scope>
    <source>
        <strain evidence="14">Benny S71-1</strain>
    </source>
</reference>
<sequence>MSFQRRTRLCDACQANITNAVRIKCAVCDDAEYCVDCFAQGKEAGGTHKATHDYRVMDRLSFPILESDWGADEELLFVEGLKTCGMGNWAAIADHIGTKTKEQCESHYLNAFINSPHWPLPVCVDVQRACIATRRRIHPPSRDDGNQPSNHEIVGYMPGRLEFEQECENEAENSVKDLVFYEDDADEDMGKHLKITLLNIYNAKLDRREARKKLILERGLLEYRKNQANERKLAKEDRDLLNRCKVFAKMMTKEDFDEFVEGLINERRIRRRIAELQEYRQNGIRTESAAAAYERQKEQRVSSRCAASKQHWPVISIMRVKATST</sequence>
<evidence type="ECO:0000256" key="5">
    <source>
        <dbReference type="ARBA" id="ARBA00023163"/>
    </source>
</evidence>
<keyword evidence="6 7" id="KW-0539">Nucleus</keyword>
<dbReference type="GO" id="GO:0003682">
    <property type="term" value="F:chromatin binding"/>
    <property type="evidence" value="ECO:0007669"/>
    <property type="project" value="TreeGrafter"/>
</dbReference>
<feature type="domain" description="ZZ-type" evidence="10">
    <location>
        <begin position="5"/>
        <end position="62"/>
    </location>
</feature>
<dbReference type="PANTHER" id="PTHR12374">
    <property type="entry name" value="TRANSCRIPTIONAL ADAPTOR 2 ADA2 -RELATED"/>
    <property type="match status" value="1"/>
</dbReference>
<gene>
    <name evidence="13" type="ORF">SYNPS1DRAFT_18175</name>
</gene>
<keyword evidence="2 8" id="KW-0863">Zinc-finger</keyword>
<dbReference type="Pfam" id="PF25299">
    <property type="entry name" value="ZZ_ADA2"/>
    <property type="match status" value="1"/>
</dbReference>
<dbReference type="SMART" id="SM00717">
    <property type="entry name" value="SANT"/>
    <property type="match status" value="1"/>
</dbReference>
<dbReference type="FunFam" id="1.10.10.60:FF:000110">
    <property type="entry name" value="Transcriptional adapter"/>
    <property type="match status" value="1"/>
</dbReference>
<dbReference type="Pfam" id="PF22941">
    <property type="entry name" value="TADA2A-like_3rd"/>
    <property type="match status" value="1"/>
</dbReference>
<dbReference type="OrthoDB" id="270417at2759"/>
<dbReference type="InterPro" id="IPR000433">
    <property type="entry name" value="Znf_ZZ"/>
</dbReference>
<evidence type="ECO:0000313" key="13">
    <source>
        <dbReference type="EMBL" id="RKP23713.1"/>
    </source>
</evidence>
<dbReference type="Gene3D" id="3.30.60.90">
    <property type="match status" value="1"/>
</dbReference>
<dbReference type="InterPro" id="IPR043145">
    <property type="entry name" value="Znf_ZZ_sf"/>
</dbReference>
<keyword evidence="3" id="KW-0862">Zinc</keyword>
<dbReference type="InterPro" id="IPR001005">
    <property type="entry name" value="SANT/Myb"/>
</dbReference>
<dbReference type="Proteomes" id="UP000278143">
    <property type="component" value="Unassembled WGS sequence"/>
</dbReference>
<dbReference type="PROSITE" id="PS51294">
    <property type="entry name" value="HTH_MYB"/>
    <property type="match status" value="1"/>
</dbReference>
<dbReference type="SUPFAM" id="SSF57850">
    <property type="entry name" value="RING/U-box"/>
    <property type="match status" value="1"/>
</dbReference>
<evidence type="ECO:0000259" key="12">
    <source>
        <dbReference type="PROSITE" id="PS51294"/>
    </source>
</evidence>
<feature type="domain" description="HTH myb-type" evidence="12">
    <location>
        <begin position="69"/>
        <end position="116"/>
    </location>
</feature>
<dbReference type="InterPro" id="IPR055141">
    <property type="entry name" value="TADA2A_B-like_dom"/>
</dbReference>
<dbReference type="PANTHER" id="PTHR12374:SF20">
    <property type="entry name" value="TRANSCRIPTIONAL ADAPTER 2-ALPHA"/>
    <property type="match status" value="1"/>
</dbReference>
<dbReference type="SMART" id="SM00291">
    <property type="entry name" value="ZnF_ZZ"/>
    <property type="match status" value="1"/>
</dbReference>
<evidence type="ECO:0000256" key="8">
    <source>
        <dbReference type="PROSITE-ProRule" id="PRU00228"/>
    </source>
</evidence>
<protein>
    <recommendedName>
        <fullName evidence="7">Transcriptional adapter 2</fullName>
    </recommendedName>
</protein>